<feature type="chain" id="PRO_5008343256" evidence="1">
    <location>
        <begin position="27"/>
        <end position="156"/>
    </location>
</feature>
<proteinExistence type="predicted"/>
<keyword evidence="1" id="KW-0732">Signal</keyword>
<evidence type="ECO:0000313" key="3">
    <source>
        <dbReference type="Proteomes" id="UP000029273"/>
    </source>
</evidence>
<dbReference type="SUPFAM" id="SSF75169">
    <property type="entry name" value="DsrEFH-like"/>
    <property type="match status" value="1"/>
</dbReference>
<accession>A0A1A6C4Z0</accession>
<dbReference type="EMBL" id="JQSG02000003">
    <property type="protein sequence ID" value="OBS09627.1"/>
    <property type="molecule type" value="Genomic_DNA"/>
</dbReference>
<organism evidence="2 3">
    <name type="scientific">Acidihalobacter prosperus</name>
    <dbReference type="NCBI Taxonomy" id="160660"/>
    <lineage>
        <taxon>Bacteria</taxon>
        <taxon>Pseudomonadati</taxon>
        <taxon>Pseudomonadota</taxon>
        <taxon>Gammaproteobacteria</taxon>
        <taxon>Chromatiales</taxon>
        <taxon>Ectothiorhodospiraceae</taxon>
        <taxon>Acidihalobacter</taxon>
    </lineage>
</organism>
<dbReference type="Gene3D" id="3.40.1260.10">
    <property type="entry name" value="DsrEFH-like"/>
    <property type="match status" value="1"/>
</dbReference>
<sequence>MMSRFVFRALLALVSLGLLAAGPASAEVKMPPIEQKPFATHHIVLQISDPNPMKQTLVLNVAANLARYYGPDKVDLEIVAFGPGLRLLLDNNVNRKRVIEMAKNYGIKFDACHNTLMNFSKQLGYTPKLNPEAEVVPAGAARIVDLVQHGYILIKP</sequence>
<dbReference type="STRING" id="160660.BJI67_03000"/>
<name>A0A1A6C4Z0_9GAMM</name>
<dbReference type="InterPro" id="IPR027396">
    <property type="entry name" value="DsrEFH-like"/>
</dbReference>
<gene>
    <name evidence="2" type="ORF">Thpro_021955</name>
</gene>
<evidence type="ECO:0000256" key="1">
    <source>
        <dbReference type="SAM" id="SignalP"/>
    </source>
</evidence>
<dbReference type="Proteomes" id="UP000029273">
    <property type="component" value="Unassembled WGS sequence"/>
</dbReference>
<protein>
    <submittedName>
        <fullName evidence="2">Uncharacterized protein</fullName>
    </submittedName>
</protein>
<keyword evidence="3" id="KW-1185">Reference proteome</keyword>
<evidence type="ECO:0000313" key="2">
    <source>
        <dbReference type="EMBL" id="OBS09627.1"/>
    </source>
</evidence>
<dbReference type="AlphaFoldDB" id="A0A1A6C4Z0"/>
<feature type="signal peptide" evidence="1">
    <location>
        <begin position="1"/>
        <end position="26"/>
    </location>
</feature>
<reference evidence="2 3" key="1">
    <citation type="journal article" date="2014" name="Genome Announc.">
        <title>Draft Genome Sequence of the Iron-Oxidizing, Acidophilic, and Halotolerant 'Thiobacillus prosperus' Type Strain DSM 5130.</title>
        <authorList>
            <person name="Ossandon F.J."/>
            <person name="Cardenas J.P."/>
            <person name="Corbett M."/>
            <person name="Quatrini R."/>
            <person name="Holmes D.S."/>
            <person name="Watkin E."/>
        </authorList>
    </citation>
    <scope>NUCLEOTIDE SEQUENCE [LARGE SCALE GENOMIC DNA]</scope>
    <source>
        <strain evidence="2 3">DSM 5130</strain>
    </source>
</reference>
<dbReference type="OrthoDB" id="6368782at2"/>
<dbReference type="PANTHER" id="PTHR37691">
    <property type="entry name" value="BLR3518 PROTEIN"/>
    <property type="match status" value="1"/>
</dbReference>
<comment type="caution">
    <text evidence="2">The sequence shown here is derived from an EMBL/GenBank/DDBJ whole genome shotgun (WGS) entry which is preliminary data.</text>
</comment>
<dbReference type="PANTHER" id="PTHR37691:SF1">
    <property type="entry name" value="BLR3518 PROTEIN"/>
    <property type="match status" value="1"/>
</dbReference>